<dbReference type="Proteomes" id="UP000818029">
    <property type="component" value="Chromosome A04"/>
</dbReference>
<dbReference type="PANTHER" id="PTHR37984:SF5">
    <property type="entry name" value="PROTEIN NYNRIN-LIKE"/>
    <property type="match status" value="1"/>
</dbReference>
<dbReference type="Gene3D" id="3.30.420.10">
    <property type="entry name" value="Ribonuclease H-like superfamily/Ribonuclease H"/>
    <property type="match status" value="1"/>
</dbReference>
<dbReference type="SUPFAM" id="SSF53098">
    <property type="entry name" value="Ribonuclease H-like"/>
    <property type="match status" value="1"/>
</dbReference>
<sequence length="133" mass="15190">MGPFPPSWGKIDILVNVDYVYKWVEVVDLPTNDVKSVLRFLHTNIFTRFGALRALIRDEGLHFDYRIVANALNRYEVKHKIASAYHPLANGQAKISNREIKQILEKVVNPNCKGWSARLMKPCGLIAQLLGHH</sequence>
<dbReference type="GO" id="GO:0003676">
    <property type="term" value="F:nucleic acid binding"/>
    <property type="evidence" value="ECO:0007669"/>
    <property type="project" value="InterPro"/>
</dbReference>
<accession>A0A1U8NFN5</accession>
<evidence type="ECO:0000259" key="1">
    <source>
        <dbReference type="PROSITE" id="PS50994"/>
    </source>
</evidence>
<dbReference type="RefSeq" id="XP_016737802.1">
    <property type="nucleotide sequence ID" value="XM_016882313.1"/>
</dbReference>
<dbReference type="PROSITE" id="PS50994">
    <property type="entry name" value="INTEGRASE"/>
    <property type="match status" value="1"/>
</dbReference>
<dbReference type="KEGG" id="ghi:107947790"/>
<proteinExistence type="predicted"/>
<gene>
    <name evidence="3" type="primary">LOC107947790</name>
</gene>
<reference evidence="3" key="2">
    <citation type="submission" date="2025-08" db="UniProtKB">
        <authorList>
            <consortium name="RefSeq"/>
        </authorList>
    </citation>
    <scope>IDENTIFICATION</scope>
</reference>
<evidence type="ECO:0000313" key="2">
    <source>
        <dbReference type="Proteomes" id="UP000818029"/>
    </source>
</evidence>
<feature type="domain" description="Integrase catalytic" evidence="1">
    <location>
        <begin position="1"/>
        <end position="133"/>
    </location>
</feature>
<dbReference type="GeneID" id="107947790"/>
<name>A0A1U8NFN5_GOSHI</name>
<dbReference type="InterPro" id="IPR012337">
    <property type="entry name" value="RNaseH-like_sf"/>
</dbReference>
<reference evidence="2" key="1">
    <citation type="journal article" date="2020" name="Nat. Genet.">
        <title>Genomic diversifications of five Gossypium allopolyploid species and their impact on cotton improvement.</title>
        <authorList>
            <person name="Chen Z.J."/>
            <person name="Sreedasyam A."/>
            <person name="Ando A."/>
            <person name="Song Q."/>
            <person name="De Santiago L.M."/>
            <person name="Hulse-Kemp A.M."/>
            <person name="Ding M."/>
            <person name="Ye W."/>
            <person name="Kirkbride R.C."/>
            <person name="Jenkins J."/>
            <person name="Plott C."/>
            <person name="Lovell J."/>
            <person name="Lin Y.M."/>
            <person name="Vaughn R."/>
            <person name="Liu B."/>
            <person name="Simpson S."/>
            <person name="Scheffler B.E."/>
            <person name="Wen L."/>
            <person name="Saski C.A."/>
            <person name="Grover C.E."/>
            <person name="Hu G."/>
            <person name="Conover J.L."/>
            <person name="Carlson J.W."/>
            <person name="Shu S."/>
            <person name="Boston L.B."/>
            <person name="Williams M."/>
            <person name="Peterson D.G."/>
            <person name="McGee K."/>
            <person name="Jones D.C."/>
            <person name="Wendel J.F."/>
            <person name="Stelly D.M."/>
            <person name="Grimwood J."/>
            <person name="Schmutz J."/>
        </authorList>
    </citation>
    <scope>NUCLEOTIDE SEQUENCE [LARGE SCALE GENOMIC DNA]</scope>
    <source>
        <strain evidence="2">cv. TM-1</strain>
    </source>
</reference>
<dbReference type="InterPro" id="IPR036397">
    <property type="entry name" value="RNaseH_sf"/>
</dbReference>
<dbReference type="PaxDb" id="3635-A0A1U8NFN5"/>
<protein>
    <recommendedName>
        <fullName evidence="1">Integrase catalytic domain-containing protein</fullName>
    </recommendedName>
</protein>
<dbReference type="GO" id="GO:0015074">
    <property type="term" value="P:DNA integration"/>
    <property type="evidence" value="ECO:0007669"/>
    <property type="project" value="InterPro"/>
</dbReference>
<keyword evidence="2" id="KW-1185">Reference proteome</keyword>
<organism evidence="2 3">
    <name type="scientific">Gossypium hirsutum</name>
    <name type="common">Upland cotton</name>
    <name type="synonym">Gossypium mexicanum</name>
    <dbReference type="NCBI Taxonomy" id="3635"/>
    <lineage>
        <taxon>Eukaryota</taxon>
        <taxon>Viridiplantae</taxon>
        <taxon>Streptophyta</taxon>
        <taxon>Embryophyta</taxon>
        <taxon>Tracheophyta</taxon>
        <taxon>Spermatophyta</taxon>
        <taxon>Magnoliopsida</taxon>
        <taxon>eudicotyledons</taxon>
        <taxon>Gunneridae</taxon>
        <taxon>Pentapetalae</taxon>
        <taxon>rosids</taxon>
        <taxon>malvids</taxon>
        <taxon>Malvales</taxon>
        <taxon>Malvaceae</taxon>
        <taxon>Malvoideae</taxon>
        <taxon>Gossypium</taxon>
    </lineage>
</organism>
<dbReference type="PANTHER" id="PTHR37984">
    <property type="entry name" value="PROTEIN CBG26694"/>
    <property type="match status" value="1"/>
</dbReference>
<dbReference type="STRING" id="3635.A0A1U8NFN5"/>
<evidence type="ECO:0000313" key="3">
    <source>
        <dbReference type="RefSeq" id="XP_016737802.1"/>
    </source>
</evidence>
<dbReference type="AlphaFoldDB" id="A0A1U8NFN5"/>
<dbReference type="InterPro" id="IPR050951">
    <property type="entry name" value="Retrovirus_Pol_polyprotein"/>
</dbReference>
<dbReference type="InterPro" id="IPR001584">
    <property type="entry name" value="Integrase_cat-core"/>
</dbReference>